<evidence type="ECO:0000313" key="1">
    <source>
        <dbReference type="EnsemblProtists" id="Phyra87145"/>
    </source>
</evidence>
<dbReference type="VEuPathDB" id="FungiDB:KRP22_9443"/>
<dbReference type="InParanoid" id="H3H8L7"/>
<dbReference type="GO" id="GO:0006493">
    <property type="term" value="P:protein O-linked glycosylation"/>
    <property type="evidence" value="ECO:0000318"/>
    <property type="project" value="GO_Central"/>
</dbReference>
<dbReference type="EMBL" id="DS567495">
    <property type="status" value="NOT_ANNOTATED_CDS"/>
    <property type="molecule type" value="Genomic_DNA"/>
</dbReference>
<dbReference type="AlphaFoldDB" id="H3H8L7"/>
<reference evidence="1" key="2">
    <citation type="submission" date="2015-06" db="UniProtKB">
        <authorList>
            <consortium name="EnsemblProtists"/>
        </authorList>
    </citation>
    <scope>IDENTIFICATION</scope>
    <source>
        <strain evidence="1">Pr102</strain>
    </source>
</reference>
<reference evidence="2" key="1">
    <citation type="journal article" date="2006" name="Science">
        <title>Phytophthora genome sequences uncover evolutionary origins and mechanisms of pathogenesis.</title>
        <authorList>
            <person name="Tyler B.M."/>
            <person name="Tripathy S."/>
            <person name="Zhang X."/>
            <person name="Dehal P."/>
            <person name="Jiang R.H."/>
            <person name="Aerts A."/>
            <person name="Arredondo F.D."/>
            <person name="Baxter L."/>
            <person name="Bensasson D."/>
            <person name="Beynon J.L."/>
            <person name="Chapman J."/>
            <person name="Damasceno C.M."/>
            <person name="Dorrance A.E."/>
            <person name="Dou D."/>
            <person name="Dickerman A.W."/>
            <person name="Dubchak I.L."/>
            <person name="Garbelotto M."/>
            <person name="Gijzen M."/>
            <person name="Gordon S.G."/>
            <person name="Govers F."/>
            <person name="Grunwald N.J."/>
            <person name="Huang W."/>
            <person name="Ivors K.L."/>
            <person name="Jones R.W."/>
            <person name="Kamoun S."/>
            <person name="Krampis K."/>
            <person name="Lamour K.H."/>
            <person name="Lee M.K."/>
            <person name="McDonald W.H."/>
            <person name="Medina M."/>
            <person name="Meijer H.J."/>
            <person name="Nordberg E.K."/>
            <person name="Maclean D.J."/>
            <person name="Ospina-Giraldo M.D."/>
            <person name="Morris P.F."/>
            <person name="Phuntumart V."/>
            <person name="Putnam N.H."/>
            <person name="Rash S."/>
            <person name="Rose J.K."/>
            <person name="Sakihama Y."/>
            <person name="Salamov A.A."/>
            <person name="Savidor A."/>
            <person name="Scheuring C.F."/>
            <person name="Smith B.M."/>
            <person name="Sobral B.W."/>
            <person name="Terry A."/>
            <person name="Torto-Alalibo T.A."/>
            <person name="Win J."/>
            <person name="Xu Z."/>
            <person name="Zhang H."/>
            <person name="Grigoriev I.V."/>
            <person name="Rokhsar D.S."/>
            <person name="Boore J.L."/>
        </authorList>
    </citation>
    <scope>NUCLEOTIDE SEQUENCE [LARGE SCALE GENOMIC DNA]</scope>
    <source>
        <strain evidence="2">Pr102</strain>
    </source>
</reference>
<name>H3H8L7_PHYRM</name>
<accession>H3H8L7</accession>
<sequence length="217" mass="24210">MPLANYGDRDWNLLGPSNETVSIVNADNSAAISAAEIFQYLQTLKDRADVEHEVMMYRYKRTYQCASAGLQTLAKDAVTSDEYHVLVQWMYDHCAAGATDVAPVANPSPPTDDQMTKEDVAPLVDDKDTDVKRQFMTKLDFYYEIKNHFAEKNEELVGDAAVTNLRSEETVALEKKLADCIEEASERYGYDQEGGYAAAANHLSDALRWVEATCMAS</sequence>
<evidence type="ECO:0000313" key="2">
    <source>
        <dbReference type="Proteomes" id="UP000005238"/>
    </source>
</evidence>
<dbReference type="Proteomes" id="UP000005238">
    <property type="component" value="Unassembled WGS sequence"/>
</dbReference>
<dbReference type="eggNOG" id="ENOG502SKIC">
    <property type="taxonomic scope" value="Eukaryota"/>
</dbReference>
<dbReference type="HOGENOM" id="CLU_075230_0_0_1"/>
<dbReference type="EnsemblProtists" id="Phyra87145">
    <property type="protein sequence ID" value="Phyra87145"/>
    <property type="gene ID" value="Phyra87145"/>
</dbReference>
<dbReference type="GO" id="GO:0004653">
    <property type="term" value="F:polypeptide N-acetylgalactosaminyltransferase activity"/>
    <property type="evidence" value="ECO:0000318"/>
    <property type="project" value="GO_Central"/>
</dbReference>
<keyword evidence="2" id="KW-1185">Reference proteome</keyword>
<proteinExistence type="predicted"/>
<protein>
    <submittedName>
        <fullName evidence="1">Uncharacterized protein</fullName>
    </submittedName>
</protein>
<organism evidence="1 2">
    <name type="scientific">Phytophthora ramorum</name>
    <name type="common">Sudden oak death agent</name>
    <dbReference type="NCBI Taxonomy" id="164328"/>
    <lineage>
        <taxon>Eukaryota</taxon>
        <taxon>Sar</taxon>
        <taxon>Stramenopiles</taxon>
        <taxon>Oomycota</taxon>
        <taxon>Peronosporomycetes</taxon>
        <taxon>Peronosporales</taxon>
        <taxon>Peronosporaceae</taxon>
        <taxon>Phytophthora</taxon>
    </lineage>
</organism>
<dbReference type="VEuPathDB" id="FungiDB:KRP23_8935"/>